<feature type="compositionally biased region" description="Low complexity" evidence="1">
    <location>
        <begin position="219"/>
        <end position="230"/>
    </location>
</feature>
<dbReference type="EMBL" id="GDKF01002310">
    <property type="protein sequence ID" value="JAT76312.1"/>
    <property type="molecule type" value="Transcribed_RNA"/>
</dbReference>
<accession>A0A1D2AAU0</accession>
<protein>
    <submittedName>
        <fullName evidence="2">Uncharacterized protein</fullName>
    </submittedName>
</protein>
<evidence type="ECO:0000313" key="2">
    <source>
        <dbReference type="EMBL" id="JAT76312.1"/>
    </source>
</evidence>
<organism evidence="2">
    <name type="scientific">Auxenochlorella protothecoides</name>
    <name type="common">Green microalga</name>
    <name type="synonym">Chlorella protothecoides</name>
    <dbReference type="NCBI Taxonomy" id="3075"/>
    <lineage>
        <taxon>Eukaryota</taxon>
        <taxon>Viridiplantae</taxon>
        <taxon>Chlorophyta</taxon>
        <taxon>core chlorophytes</taxon>
        <taxon>Trebouxiophyceae</taxon>
        <taxon>Chlorellales</taxon>
        <taxon>Chlorellaceae</taxon>
        <taxon>Auxenochlorella</taxon>
    </lineage>
</organism>
<feature type="compositionally biased region" description="Low complexity" evidence="1">
    <location>
        <begin position="197"/>
        <end position="209"/>
    </location>
</feature>
<evidence type="ECO:0000256" key="1">
    <source>
        <dbReference type="SAM" id="MobiDB-lite"/>
    </source>
</evidence>
<sequence length="680" mass="68606">QQQQYQAQQYPQSGYAPAQAAAHQYQPAPQAPYAGVVDARYQGYGGAAPAPGTASAAAQAPANPGGYYDAQAGAYPPQAAAAPPQQAQYAQQYDPQYRVQGYPAQQQPQYGAAPQAQAAPRTHQHQHQQQQQGVPQGAPAQQAGPGAYPGAYGATKQQYAGVQYAPQAQYPHLPVQQAPPPQQVQQAAPQYQVTATQYQPGPQPQYLPQKSDYPPSTLPQYSAQQSQQASRPPPMPLPATRAAATEAGTGGGPSPVAAYRQLQAIARRELLKDAKALVARIDSVAASRSGAHSSSATMRETLALMEGPGLPDPDIDGAAVEALRKRLADMKQYVRRYQYAMAERAKQQQQQQQGAAAAAAAARPAGDAAAAQGGPPSSVTVAAAAATPGPTATISMVAAGRPAGGTAQAAPDPASTSAAVAAAAAKRAAASRARREAEAAARVVAVVPLTPAERLAAAVGDMDRSGGPVAARCVASAQRVRERTGAGGGGSVGGAGAGTIRDGLPVAAAIVRVPAGAGRVFRVVDGAAGGHAGAIPPATDGAAASGADAATTEPGMAPVAPSPDPDLRWADTLCAEAQAAARGTARLRVLGAAANGAALVACEPAGEGAGRWATLRLRLEPGASSPPTPVFAPAPAGEEAADARRREGAKAMLLAGCEAQQPPTLARLCELWSGAVASRA</sequence>
<feature type="region of interest" description="Disordered" evidence="1">
    <location>
        <begin position="197"/>
        <end position="255"/>
    </location>
</feature>
<feature type="non-terminal residue" evidence="2">
    <location>
        <position position="1"/>
    </location>
</feature>
<feature type="region of interest" description="Disordered" evidence="1">
    <location>
        <begin position="172"/>
        <end position="191"/>
    </location>
</feature>
<feature type="compositionally biased region" description="Low complexity" evidence="1">
    <location>
        <begin position="539"/>
        <end position="552"/>
    </location>
</feature>
<feature type="region of interest" description="Disordered" evidence="1">
    <location>
        <begin position="1"/>
        <end position="27"/>
    </location>
</feature>
<dbReference type="AlphaFoldDB" id="A0A1D2AAU0"/>
<reference evidence="2" key="1">
    <citation type="submission" date="2015-08" db="EMBL/GenBank/DDBJ databases">
        <authorList>
            <person name="Babu N.S."/>
            <person name="Beckwith C.J."/>
            <person name="Beseler K.G."/>
            <person name="Brison A."/>
            <person name="Carone J.V."/>
            <person name="Caskin T.P."/>
            <person name="Diamond M."/>
            <person name="Durham M.E."/>
            <person name="Foxe J.M."/>
            <person name="Go M."/>
            <person name="Henderson B.A."/>
            <person name="Jones I.B."/>
            <person name="McGettigan J.A."/>
            <person name="Micheletti S.J."/>
            <person name="Nasrallah M.E."/>
            <person name="Ortiz D."/>
            <person name="Piller C.R."/>
            <person name="Privatt S.R."/>
            <person name="Schneider S.L."/>
            <person name="Sharp S."/>
            <person name="Smith T.C."/>
            <person name="Stanton J.D."/>
            <person name="Ullery H.E."/>
            <person name="Wilson R.J."/>
            <person name="Serrano M.G."/>
            <person name="Buck G."/>
            <person name="Lee V."/>
            <person name="Wang Y."/>
            <person name="Carvalho R."/>
            <person name="Voegtly L."/>
            <person name="Shi R."/>
            <person name="Duckworth R."/>
            <person name="Johnson A."/>
            <person name="Loviza R."/>
            <person name="Walstead R."/>
            <person name="Shah Z."/>
            <person name="Kiflezghi M."/>
            <person name="Wade K."/>
            <person name="Ball S.L."/>
            <person name="Bradley K.W."/>
            <person name="Asai D.J."/>
            <person name="Bowman C.A."/>
            <person name="Russell D.A."/>
            <person name="Pope W.H."/>
            <person name="Jacobs-Sera D."/>
            <person name="Hendrix R.W."/>
            <person name="Hatfull G.F."/>
        </authorList>
    </citation>
    <scope>NUCLEOTIDE SEQUENCE</scope>
</reference>
<feature type="region of interest" description="Disordered" evidence="1">
    <location>
        <begin position="42"/>
        <end position="152"/>
    </location>
</feature>
<feature type="region of interest" description="Disordered" evidence="1">
    <location>
        <begin position="539"/>
        <end position="560"/>
    </location>
</feature>
<gene>
    <name evidence="2" type="ORF">g.61953</name>
</gene>
<proteinExistence type="predicted"/>
<name>A0A1D2AAU0_AUXPR</name>